<comment type="caution">
    <text evidence="2">The sequence shown here is derived from an EMBL/GenBank/DDBJ whole genome shotgun (WGS) entry which is preliminary data.</text>
</comment>
<evidence type="ECO:0000313" key="2">
    <source>
        <dbReference type="EMBL" id="GJT77374.1"/>
    </source>
</evidence>
<dbReference type="Proteomes" id="UP001151760">
    <property type="component" value="Unassembled WGS sequence"/>
</dbReference>
<evidence type="ECO:0000313" key="3">
    <source>
        <dbReference type="Proteomes" id="UP001151760"/>
    </source>
</evidence>
<sequence>MDYFISVHPRSNVRFSALFLDLEEKSSFHLNDFPSLILSSRNYTMTDVDVNAPAELAPTMALPTRTDDQILPHIRWVSIGKSNCYLDVDRLQSNPIFKIAHKFHTRPGSPLHLPNKEPVLGYLKFSSKGTKREVFGMPIRNDLVMDDIRGKQYYNAYLEKIAKHQRYLAGEDVSDPDSLAPKPTKGAKQKTSKKPTSSQQTKPKTKSSTPSQPPKPKPAPAKPQEKKRKRALDAAEAPSQAKRSKVGRVSKKRTLQLRDEFIDEGVPATEPRIDDEEAIVQKVLEESMKGCFFNPAHRGPQPPLVFRNLTLESFITAFKGQGWAKRKGRRFKAHSSTEYQSPTPATAENPLVIGESSSLYAELVKTEVGTESDGGSVLPEMNAQGQKEAIGGTNPLEIGWRVSDTIKSCGSRWTKPGLHGLRNAMNVLIHNRPNIVANG</sequence>
<reference evidence="2" key="1">
    <citation type="journal article" date="2022" name="Int. J. Mol. Sci.">
        <title>Draft Genome of Tanacetum Coccineum: Genomic Comparison of Closely Related Tanacetum-Family Plants.</title>
        <authorList>
            <person name="Yamashiro T."/>
            <person name="Shiraishi A."/>
            <person name="Nakayama K."/>
            <person name="Satake H."/>
        </authorList>
    </citation>
    <scope>NUCLEOTIDE SEQUENCE</scope>
</reference>
<evidence type="ECO:0000256" key="1">
    <source>
        <dbReference type="SAM" id="MobiDB-lite"/>
    </source>
</evidence>
<name>A0ABQ5GQ71_9ASTR</name>
<reference evidence="2" key="2">
    <citation type="submission" date="2022-01" db="EMBL/GenBank/DDBJ databases">
        <authorList>
            <person name="Yamashiro T."/>
            <person name="Shiraishi A."/>
            <person name="Satake H."/>
            <person name="Nakayama K."/>
        </authorList>
    </citation>
    <scope>NUCLEOTIDE SEQUENCE</scope>
</reference>
<accession>A0ABQ5GQ71</accession>
<protein>
    <recommendedName>
        <fullName evidence="4">Histone deacetylase 14</fullName>
    </recommendedName>
</protein>
<proteinExistence type="predicted"/>
<evidence type="ECO:0008006" key="4">
    <source>
        <dbReference type="Google" id="ProtNLM"/>
    </source>
</evidence>
<gene>
    <name evidence="2" type="ORF">Tco_1044099</name>
</gene>
<feature type="compositionally biased region" description="Pro residues" evidence="1">
    <location>
        <begin position="211"/>
        <end position="221"/>
    </location>
</feature>
<organism evidence="2 3">
    <name type="scientific">Tanacetum coccineum</name>
    <dbReference type="NCBI Taxonomy" id="301880"/>
    <lineage>
        <taxon>Eukaryota</taxon>
        <taxon>Viridiplantae</taxon>
        <taxon>Streptophyta</taxon>
        <taxon>Embryophyta</taxon>
        <taxon>Tracheophyta</taxon>
        <taxon>Spermatophyta</taxon>
        <taxon>Magnoliopsida</taxon>
        <taxon>eudicotyledons</taxon>
        <taxon>Gunneridae</taxon>
        <taxon>Pentapetalae</taxon>
        <taxon>asterids</taxon>
        <taxon>campanulids</taxon>
        <taxon>Asterales</taxon>
        <taxon>Asteraceae</taxon>
        <taxon>Asteroideae</taxon>
        <taxon>Anthemideae</taxon>
        <taxon>Anthemidinae</taxon>
        <taxon>Tanacetum</taxon>
    </lineage>
</organism>
<dbReference type="EMBL" id="BQNB010018705">
    <property type="protein sequence ID" value="GJT77374.1"/>
    <property type="molecule type" value="Genomic_DNA"/>
</dbReference>
<feature type="region of interest" description="Disordered" evidence="1">
    <location>
        <begin position="172"/>
        <end position="251"/>
    </location>
</feature>
<keyword evidence="3" id="KW-1185">Reference proteome</keyword>
<feature type="compositionally biased region" description="Basic residues" evidence="1">
    <location>
        <begin position="242"/>
        <end position="251"/>
    </location>
</feature>
<feature type="compositionally biased region" description="Low complexity" evidence="1">
    <location>
        <begin position="194"/>
        <end position="210"/>
    </location>
</feature>